<dbReference type="PRINTS" id="PR00260">
    <property type="entry name" value="CHEMTRNSDUCR"/>
</dbReference>
<evidence type="ECO:0000313" key="16">
    <source>
        <dbReference type="Proteomes" id="UP000182276"/>
    </source>
</evidence>
<evidence type="ECO:0000256" key="9">
    <source>
        <dbReference type="SAM" id="MobiDB-lite"/>
    </source>
</evidence>
<dbReference type="GO" id="GO:0006935">
    <property type="term" value="P:chemotaxis"/>
    <property type="evidence" value="ECO:0007669"/>
    <property type="project" value="InterPro"/>
</dbReference>
<keyword evidence="16" id="KW-1185">Reference proteome</keyword>
<feature type="compositionally biased region" description="Polar residues" evidence="9">
    <location>
        <begin position="464"/>
        <end position="479"/>
    </location>
</feature>
<reference evidence="13 15" key="3">
    <citation type="journal article" name="Genome Announc.">
        <title>Complete Genome Sequence of Pseudomonas balearica DSM 6083T.</title>
        <authorList>
            <person name="Bennasar-Figueras A."/>
            <person name="Salva-Serra F."/>
            <person name="Jaen-Luchoro D."/>
            <person name="Segui C."/>
            <person name="Aliaga F."/>
            <person name="Busquets A."/>
            <person name="Gomila M."/>
            <person name="Moore E.R."/>
            <person name="Lalucat J."/>
        </authorList>
    </citation>
    <scope>NUCLEOTIDE SEQUENCE [LARGE SCALE GENOMIC DNA]</scope>
    <source>
        <strain evidence="15">DSM 6083</strain>
        <strain evidence="13">DSM6083</strain>
    </source>
</reference>
<comment type="subcellular location">
    <subcellularLocation>
        <location evidence="1">Cell membrane</location>
        <topology evidence="1">Multi-pass membrane protein</topology>
    </subcellularLocation>
</comment>
<dbReference type="PANTHER" id="PTHR32089:SF119">
    <property type="entry name" value="METHYL-ACCEPTING CHEMOTAXIS PROTEIN CTPL"/>
    <property type="match status" value="1"/>
</dbReference>
<dbReference type="SMART" id="SM00283">
    <property type="entry name" value="MA"/>
    <property type="match status" value="1"/>
</dbReference>
<dbReference type="PROSITE" id="PS50111">
    <property type="entry name" value="CHEMOTAXIS_TRANSDUC_2"/>
    <property type="match status" value="1"/>
</dbReference>
<dbReference type="PANTHER" id="PTHR32089">
    <property type="entry name" value="METHYL-ACCEPTING CHEMOTAXIS PROTEIN MCPB"/>
    <property type="match status" value="1"/>
</dbReference>
<gene>
    <name evidence="13" type="ORF">CL52_14090</name>
    <name evidence="14" type="ORF">SAMN05660875_102297</name>
</gene>
<dbReference type="InterPro" id="IPR003660">
    <property type="entry name" value="HAMP_dom"/>
</dbReference>
<keyword evidence="4 10" id="KW-1133">Transmembrane helix</keyword>
<dbReference type="AlphaFoldDB" id="A0A8D4C3H5"/>
<evidence type="ECO:0000256" key="10">
    <source>
        <dbReference type="SAM" id="Phobius"/>
    </source>
</evidence>
<reference evidence="14 16" key="2">
    <citation type="submission" date="2016-10" db="EMBL/GenBank/DDBJ databases">
        <authorList>
            <person name="Varghese N."/>
            <person name="Submissions S."/>
        </authorList>
    </citation>
    <scope>NUCLEOTIDE SEQUENCE [LARGE SCALE GENOMIC DNA]</scope>
    <source>
        <strain evidence="14 16">DSM 6083</strain>
    </source>
</reference>
<dbReference type="KEGG" id="pbm:CL52_14090"/>
<feature type="region of interest" description="Disordered" evidence="9">
    <location>
        <begin position="460"/>
        <end position="479"/>
    </location>
</feature>
<evidence type="ECO:0000256" key="1">
    <source>
        <dbReference type="ARBA" id="ARBA00004651"/>
    </source>
</evidence>
<dbReference type="SMART" id="SM01049">
    <property type="entry name" value="Cache_2"/>
    <property type="match status" value="1"/>
</dbReference>
<dbReference type="InterPro" id="IPR033480">
    <property type="entry name" value="sCache_2"/>
</dbReference>
<feature type="domain" description="HAMP" evidence="12">
    <location>
        <begin position="229"/>
        <end position="283"/>
    </location>
</feature>
<name>A0A8D4C3H5_9GAMM</name>
<evidence type="ECO:0000256" key="5">
    <source>
        <dbReference type="ARBA" id="ARBA00023136"/>
    </source>
</evidence>
<dbReference type="Pfam" id="PF17200">
    <property type="entry name" value="sCache_2"/>
    <property type="match status" value="1"/>
</dbReference>
<dbReference type="SMART" id="SM00304">
    <property type="entry name" value="HAMP"/>
    <property type="match status" value="1"/>
</dbReference>
<feature type="domain" description="Methyl-accepting transducer" evidence="11">
    <location>
        <begin position="288"/>
        <end position="524"/>
    </location>
</feature>
<evidence type="ECO:0000259" key="11">
    <source>
        <dbReference type="PROSITE" id="PS50111"/>
    </source>
</evidence>
<evidence type="ECO:0000259" key="12">
    <source>
        <dbReference type="PROSITE" id="PS50885"/>
    </source>
</evidence>
<dbReference type="RefSeq" id="WP_043221333.1">
    <property type="nucleotide sequence ID" value="NZ_CP007511.1"/>
</dbReference>
<dbReference type="FunFam" id="1.10.287.950:FF:000001">
    <property type="entry name" value="Methyl-accepting chemotaxis sensory transducer"/>
    <property type="match status" value="1"/>
</dbReference>
<sequence>MPLSLKKKVILLALLPVLALALVLCGGTAYILSDRAEAELAATRERLMQMHRDELEHYTEVALSAIDDLYAPSAEGDLNARAEAIERLKNIRFGSDGYFYGHDSQIVRLFRGSNPDGVGSSMRDRRDQQGRLINTELVRAAKDGSGFLQYHSSMPGNDSVLIPKLSYNRYLPKWDLAIGTSVNIADIDAELAKVREQIDERIRTMVSSTLALAAIMLVLLGVAGLALSNSILRPLQRMKDNLDDIAAGDGDLTHRLNIDSRDEIGALAASFNRFVDKIHGMVRQMVDVTGELTGVVGEMAAQAQRSDAAMAQQRHETEQVATAIHEMSAAAQEVAQSAQNAADAARQTDAEGQQAREVVELSIQRIHALVEDIHRSGLSMDNLRQDVDAIVGVLSVIRSIADQTNLLALNAAIEAARAGEAGRGFAVVADEVRALASRTQQSTAEIQGMIDRLQQGTAGAVQAMQRSSEAGHSSSEQANRTGVSLDAMAALIATINAMNAQIASAAEEQTSVSEEISRSVHQIAVSVDEVADQAQQGARTASHLEALGQRLGGLARQFRI</sequence>
<dbReference type="Proteomes" id="UP000031271">
    <property type="component" value="Chromosome"/>
</dbReference>
<dbReference type="GeneID" id="77261031"/>
<evidence type="ECO:0000256" key="2">
    <source>
        <dbReference type="ARBA" id="ARBA00022475"/>
    </source>
</evidence>
<keyword evidence="3 10" id="KW-0812">Transmembrane</keyword>
<evidence type="ECO:0000256" key="7">
    <source>
        <dbReference type="ARBA" id="ARBA00029447"/>
    </source>
</evidence>
<feature type="transmembrane region" description="Helical" evidence="10">
    <location>
        <begin position="210"/>
        <end position="232"/>
    </location>
</feature>
<keyword evidence="2" id="KW-1003">Cell membrane</keyword>
<protein>
    <submittedName>
        <fullName evidence="13">Chemotaxis protein</fullName>
    </submittedName>
    <submittedName>
        <fullName evidence="14">Methyl-accepting chemotaxis sensory transducer with Cache sensor</fullName>
    </submittedName>
</protein>
<dbReference type="Proteomes" id="UP000182276">
    <property type="component" value="Unassembled WGS sequence"/>
</dbReference>
<keyword evidence="6 8" id="KW-0807">Transducer</keyword>
<organism evidence="13 15">
    <name type="scientific">Stutzerimonas balearica DSM 6083</name>
    <dbReference type="NCBI Taxonomy" id="1123016"/>
    <lineage>
        <taxon>Bacteria</taxon>
        <taxon>Pseudomonadati</taxon>
        <taxon>Pseudomonadota</taxon>
        <taxon>Gammaproteobacteria</taxon>
        <taxon>Pseudomonadales</taxon>
        <taxon>Pseudomonadaceae</taxon>
        <taxon>Stutzerimonas</taxon>
    </lineage>
</organism>
<dbReference type="PROSITE" id="PS50885">
    <property type="entry name" value="HAMP"/>
    <property type="match status" value="1"/>
</dbReference>
<dbReference type="GO" id="GO:0004888">
    <property type="term" value="F:transmembrane signaling receptor activity"/>
    <property type="evidence" value="ECO:0007669"/>
    <property type="project" value="InterPro"/>
</dbReference>
<dbReference type="EMBL" id="CP007511">
    <property type="protein sequence ID" value="AJE16105.1"/>
    <property type="molecule type" value="Genomic_DNA"/>
</dbReference>
<dbReference type="GO" id="GO:0005886">
    <property type="term" value="C:plasma membrane"/>
    <property type="evidence" value="ECO:0007669"/>
    <property type="project" value="UniProtKB-SubCell"/>
</dbReference>
<dbReference type="InterPro" id="IPR004090">
    <property type="entry name" value="Chemotax_Me-accpt_rcpt"/>
</dbReference>
<proteinExistence type="inferred from homology"/>
<dbReference type="SUPFAM" id="SSF58104">
    <property type="entry name" value="Methyl-accepting chemotaxis protein (MCP) signaling domain"/>
    <property type="match status" value="1"/>
</dbReference>
<dbReference type="GO" id="GO:0007165">
    <property type="term" value="P:signal transduction"/>
    <property type="evidence" value="ECO:0007669"/>
    <property type="project" value="UniProtKB-KW"/>
</dbReference>
<dbReference type="InterPro" id="IPR004089">
    <property type="entry name" value="MCPsignal_dom"/>
</dbReference>
<keyword evidence="5 10" id="KW-0472">Membrane</keyword>
<evidence type="ECO:0000256" key="8">
    <source>
        <dbReference type="PROSITE-ProRule" id="PRU00284"/>
    </source>
</evidence>
<dbReference type="CDD" id="cd06225">
    <property type="entry name" value="HAMP"/>
    <property type="match status" value="1"/>
</dbReference>
<reference evidence="15" key="1">
    <citation type="submission" date="2014-03" db="EMBL/GenBank/DDBJ databases">
        <title>Complete genome of Pseudomonas balearica DSM 6083T, a sewage water isolate from an enrichment with 2-methylnaphthalene.</title>
        <authorList>
            <person name="Salva-Serra F."/>
            <person name="Jaen-Luchoro D."/>
            <person name="Busquets A."/>
            <person name="Pena A."/>
            <person name="Gomila M."/>
            <person name="Bosch R."/>
            <person name="Nogales B."/>
            <person name="Garcia-Valdes E."/>
            <person name="Lalucat J."/>
            <person name="Bennasar A."/>
        </authorList>
    </citation>
    <scope>NUCLEOTIDE SEQUENCE [LARGE SCALE GENOMIC DNA]</scope>
    <source>
        <strain evidence="15">DSM 6083</strain>
    </source>
</reference>
<dbReference type="EMBL" id="FNHO01000002">
    <property type="protein sequence ID" value="SDM11214.1"/>
    <property type="molecule type" value="Genomic_DNA"/>
</dbReference>
<evidence type="ECO:0000313" key="15">
    <source>
        <dbReference type="Proteomes" id="UP000031271"/>
    </source>
</evidence>
<evidence type="ECO:0000313" key="13">
    <source>
        <dbReference type="EMBL" id="AJE16105.1"/>
    </source>
</evidence>
<dbReference type="Gene3D" id="3.30.450.20">
    <property type="entry name" value="PAS domain"/>
    <property type="match status" value="1"/>
</dbReference>
<dbReference type="Pfam" id="PF00015">
    <property type="entry name" value="MCPsignal"/>
    <property type="match status" value="1"/>
</dbReference>
<dbReference type="Gene3D" id="1.10.287.950">
    <property type="entry name" value="Methyl-accepting chemotaxis protein"/>
    <property type="match status" value="1"/>
</dbReference>
<dbReference type="Pfam" id="PF00672">
    <property type="entry name" value="HAMP"/>
    <property type="match status" value="1"/>
</dbReference>
<evidence type="ECO:0000256" key="4">
    <source>
        <dbReference type="ARBA" id="ARBA00022989"/>
    </source>
</evidence>
<dbReference type="CDD" id="cd11386">
    <property type="entry name" value="MCP_signal"/>
    <property type="match status" value="1"/>
</dbReference>
<evidence type="ECO:0000256" key="6">
    <source>
        <dbReference type="ARBA" id="ARBA00023224"/>
    </source>
</evidence>
<evidence type="ECO:0000313" key="14">
    <source>
        <dbReference type="EMBL" id="SDM11214.1"/>
    </source>
</evidence>
<evidence type="ECO:0000256" key="3">
    <source>
        <dbReference type="ARBA" id="ARBA00022692"/>
    </source>
</evidence>
<accession>A0A8D4C3H5</accession>
<comment type="similarity">
    <text evidence="7">Belongs to the methyl-accepting chemotaxis (MCP) protein family.</text>
</comment>